<dbReference type="Pfam" id="PF14493">
    <property type="entry name" value="HTH_40"/>
    <property type="match status" value="1"/>
</dbReference>
<dbReference type="EMBL" id="JAMQCR010000001">
    <property type="protein sequence ID" value="MCM2531787.1"/>
    <property type="molecule type" value="Genomic_DNA"/>
</dbReference>
<dbReference type="InterPro" id="IPR029491">
    <property type="entry name" value="Helicase_HTH"/>
</dbReference>
<evidence type="ECO:0000313" key="3">
    <source>
        <dbReference type="Proteomes" id="UP001523262"/>
    </source>
</evidence>
<dbReference type="InterPro" id="IPR008308">
    <property type="entry name" value="YpbB-like"/>
</dbReference>
<reference evidence="2 3" key="1">
    <citation type="submission" date="2022-06" db="EMBL/GenBank/DDBJ databases">
        <authorList>
            <person name="Jeon C.O."/>
        </authorList>
    </citation>
    <scope>NUCLEOTIDE SEQUENCE [LARGE SCALE GENOMIC DNA]</scope>
    <source>
        <strain evidence="2 3">KCTC 13943</strain>
    </source>
</reference>
<proteinExistence type="predicted"/>
<evidence type="ECO:0000313" key="2">
    <source>
        <dbReference type="EMBL" id="MCM2531787.1"/>
    </source>
</evidence>
<evidence type="ECO:0000259" key="1">
    <source>
        <dbReference type="Pfam" id="PF14493"/>
    </source>
</evidence>
<keyword evidence="3" id="KW-1185">Reference proteome</keyword>
<gene>
    <name evidence="2" type="ORF">NDK43_04500</name>
</gene>
<feature type="domain" description="Helicase Helix-turn-helix" evidence="1">
    <location>
        <begin position="253"/>
        <end position="339"/>
    </location>
</feature>
<sequence>MLNIENIILYCIKQLNGERTIYSIYHLLNGKKSSQTIQDSHLFSLKNYFRLFDLLTRESFDKIIKNISNKALIRESGEQRFLLTVAGELRLEKNPFPSFINGWDYHHLTDLFWERLSLLVQVTSNLVYQETHYVPIQKNKVVHIWLKSTLKNLQIPRDELGKMLFDELMMCFEMDKNIDPSILVFRLTGYQKIGLTPLQMAKKFKIEYTDYQINFINVIHFLISTVMYDCSRFPILSDLLKGIKRNDSLTQSSRKTWVLLNQGYSIEQIAGLRHLKTSTIEDHLVEFALNVDNFSIDTYVDIEMQKRILEISREAETKQLKRIRNDSETTSYFQIRLVLAKYGDRQWN</sequence>
<name>A0ABT0W9V5_9BACI</name>
<comment type="caution">
    <text evidence="2">The sequence shown here is derived from an EMBL/GenBank/DDBJ whole genome shotgun (WGS) entry which is preliminary data.</text>
</comment>
<dbReference type="Proteomes" id="UP001523262">
    <property type="component" value="Unassembled WGS sequence"/>
</dbReference>
<dbReference type="PIRSF" id="PIRSF021350">
    <property type="entry name" value="UCP021350"/>
    <property type="match status" value="1"/>
</dbReference>
<accession>A0ABT0W9V5</accession>
<protein>
    <submittedName>
        <fullName evidence="2">Helix-turn-helix domain-containing protein</fullName>
    </submittedName>
</protein>
<organism evidence="2 3">
    <name type="scientific">Neobacillus pocheonensis</name>
    <dbReference type="NCBI Taxonomy" id="363869"/>
    <lineage>
        <taxon>Bacteria</taxon>
        <taxon>Bacillati</taxon>
        <taxon>Bacillota</taxon>
        <taxon>Bacilli</taxon>
        <taxon>Bacillales</taxon>
        <taxon>Bacillaceae</taxon>
        <taxon>Neobacillus</taxon>
    </lineage>
</organism>